<gene>
    <name evidence="1" type="ORF">TW71_22400</name>
</gene>
<comment type="caution">
    <text evidence="1">The sequence shown here is derived from an EMBL/GenBank/DDBJ whole genome shotgun (WGS) entry which is preliminary data.</text>
</comment>
<dbReference type="PANTHER" id="PTHR39555">
    <property type="entry name" value="FIMBRIAL ASSEMBLY PROTEIN PILO-LIKE PROTEIN-RELATED"/>
    <property type="match status" value="1"/>
</dbReference>
<dbReference type="AlphaFoldDB" id="A0A837G2A1"/>
<name>A0A837G2A1_9VIBR</name>
<dbReference type="InterPro" id="IPR014717">
    <property type="entry name" value="Transl_elong_EF1B/ribsomal_bS6"/>
</dbReference>
<dbReference type="GO" id="GO:0043107">
    <property type="term" value="P:type IV pilus-dependent motility"/>
    <property type="evidence" value="ECO:0007669"/>
    <property type="project" value="InterPro"/>
</dbReference>
<reference evidence="1" key="1">
    <citation type="journal article" date="2015" name="BMC Genomics">
        <title>Genome mining reveals unlocked bioactive potential of marine Gram-negative bacteria.</title>
        <authorList>
            <person name="Machado H."/>
            <person name="Sonnenschein E.C."/>
            <person name="Melchiorsen J."/>
            <person name="Gram L."/>
        </authorList>
    </citation>
    <scope>NUCLEOTIDE SEQUENCE</scope>
    <source>
        <strain evidence="1">S2052</strain>
    </source>
</reference>
<proteinExistence type="predicted"/>
<dbReference type="GO" id="GO:0043683">
    <property type="term" value="P:type IV pilus assembly"/>
    <property type="evidence" value="ECO:0007669"/>
    <property type="project" value="InterPro"/>
</dbReference>
<dbReference type="PANTHER" id="PTHR39555:SF1">
    <property type="entry name" value="TYPE IV PILUS INNER MEMBRANE COMPONENT PILO"/>
    <property type="match status" value="1"/>
</dbReference>
<sequence>MIDLRDIELVTLAQLPKFQQRIILGAYLLVLLLLGYALFPSPQLARLDSQLAKEKQQLSAIQSKSHNVSSLEQRKSELDSLRKRNNLLEKQVLQPMELTQVLSDLHRIAEQHDLVFPRIVQGSQTHADSYLQRSLQFELTGRYRQITAFFRSILTLSYPVHFDVLHWRRVQAGSNKLHVKGHIYLFQSNHEVSDAN</sequence>
<dbReference type="EMBL" id="JXXR01000027">
    <property type="protein sequence ID" value="KJY67449.1"/>
    <property type="molecule type" value="Genomic_DNA"/>
</dbReference>
<protein>
    <submittedName>
        <fullName evidence="1">Pilus assembly protein PilO</fullName>
    </submittedName>
</protein>
<dbReference type="Pfam" id="PF04350">
    <property type="entry name" value="PilO"/>
    <property type="match status" value="1"/>
</dbReference>
<accession>A0A837G2A1</accession>
<organism evidence="1">
    <name type="scientific">Vibrio coralliilyticus</name>
    <dbReference type="NCBI Taxonomy" id="190893"/>
    <lineage>
        <taxon>Bacteria</taxon>
        <taxon>Pseudomonadati</taxon>
        <taxon>Pseudomonadota</taxon>
        <taxon>Gammaproteobacteria</taxon>
        <taxon>Vibrionales</taxon>
        <taxon>Vibrionaceae</taxon>
        <taxon>Vibrio</taxon>
    </lineage>
</organism>
<evidence type="ECO:0000313" key="1">
    <source>
        <dbReference type="EMBL" id="KJY67449.1"/>
    </source>
</evidence>
<dbReference type="InterPro" id="IPR007445">
    <property type="entry name" value="PilO"/>
</dbReference>
<dbReference type="Gene3D" id="3.30.70.60">
    <property type="match status" value="1"/>
</dbReference>
<dbReference type="RefSeq" id="WP_045987323.1">
    <property type="nucleotide sequence ID" value="NZ_CP063051.1"/>
</dbReference>